<sequence length="155" mass="16737">MSHKTKGIILVLIQFGLLIAIIGLPHGDVWAVTELVGNIAVLLLMAGLAITLFGIVSLGNSLTATPVPKATAVLRTTGMYAIVRHPIYLGLILIGLGLTVPAGSLFTVFAFVLLIVLLSYKARFEERLLIEKFPQYRAYAARVGRIIPFVGKLKN</sequence>
<dbReference type="Gene3D" id="1.20.120.1630">
    <property type="match status" value="1"/>
</dbReference>
<dbReference type="RefSeq" id="WP_110233504.1">
    <property type="nucleotide sequence ID" value="NZ_CP023994.1"/>
</dbReference>
<dbReference type="PANTHER" id="PTHR43847">
    <property type="entry name" value="BLL3993 PROTEIN"/>
    <property type="match status" value="1"/>
</dbReference>
<dbReference type="OrthoDB" id="941586at2"/>
<feature type="transmembrane region" description="Helical" evidence="5">
    <location>
        <begin position="39"/>
        <end position="60"/>
    </location>
</feature>
<keyword evidence="6" id="KW-0489">Methyltransferase</keyword>
<feature type="transmembrane region" description="Helical" evidence="5">
    <location>
        <begin position="72"/>
        <end position="96"/>
    </location>
</feature>
<evidence type="ECO:0000256" key="2">
    <source>
        <dbReference type="ARBA" id="ARBA00022692"/>
    </source>
</evidence>
<keyword evidence="6" id="KW-0808">Transferase</keyword>
<dbReference type="GO" id="GO:0012505">
    <property type="term" value="C:endomembrane system"/>
    <property type="evidence" value="ECO:0007669"/>
    <property type="project" value="UniProtKB-SubCell"/>
</dbReference>
<feature type="transmembrane region" description="Helical" evidence="5">
    <location>
        <begin position="102"/>
        <end position="120"/>
    </location>
</feature>
<dbReference type="KEGG" id="aum:AURMO_00945"/>
<accession>A0A2Z3RXK3</accession>
<dbReference type="InterPro" id="IPR052527">
    <property type="entry name" value="Metal_cation-efflux_comp"/>
</dbReference>
<evidence type="ECO:0000256" key="5">
    <source>
        <dbReference type="SAM" id="Phobius"/>
    </source>
</evidence>
<dbReference type="Proteomes" id="UP000246894">
    <property type="component" value="Chromosome"/>
</dbReference>
<evidence type="ECO:0000313" key="6">
    <source>
        <dbReference type="EMBL" id="AWR21547.1"/>
    </source>
</evidence>
<organism evidence="6 7">
    <name type="scientific">Aurantimicrobium photophilum</name>
    <dbReference type="NCBI Taxonomy" id="1987356"/>
    <lineage>
        <taxon>Bacteria</taxon>
        <taxon>Bacillati</taxon>
        <taxon>Actinomycetota</taxon>
        <taxon>Actinomycetes</taxon>
        <taxon>Micrococcales</taxon>
        <taxon>Microbacteriaceae</taxon>
        <taxon>Aurantimicrobium</taxon>
    </lineage>
</organism>
<dbReference type="GO" id="GO:0032259">
    <property type="term" value="P:methylation"/>
    <property type="evidence" value="ECO:0007669"/>
    <property type="project" value="UniProtKB-KW"/>
</dbReference>
<gene>
    <name evidence="6" type="ORF">AURMO_00945</name>
</gene>
<protein>
    <submittedName>
        <fullName evidence="6">Isoprenylcysteine carboxyl methyltransferase (ICMT) family protein</fullName>
    </submittedName>
</protein>
<dbReference type="PANTHER" id="PTHR43847:SF1">
    <property type="entry name" value="BLL3993 PROTEIN"/>
    <property type="match status" value="1"/>
</dbReference>
<evidence type="ECO:0000256" key="1">
    <source>
        <dbReference type="ARBA" id="ARBA00004127"/>
    </source>
</evidence>
<comment type="subcellular location">
    <subcellularLocation>
        <location evidence="1">Endomembrane system</location>
        <topology evidence="1">Multi-pass membrane protein</topology>
    </subcellularLocation>
</comment>
<feature type="transmembrane region" description="Helical" evidence="5">
    <location>
        <begin position="7"/>
        <end position="27"/>
    </location>
</feature>
<evidence type="ECO:0000256" key="4">
    <source>
        <dbReference type="ARBA" id="ARBA00023136"/>
    </source>
</evidence>
<reference evidence="6 7" key="1">
    <citation type="submission" date="2017-10" db="EMBL/GenBank/DDBJ databases">
        <title>Genome of an Actinobacterium that displays light-enhanced growth.</title>
        <authorList>
            <person name="Maresca J.A."/>
            <person name="Hempel P."/>
            <person name="Shevchenko O."/>
            <person name="Miller K.J."/>
            <person name="Hahn M.W."/>
        </authorList>
    </citation>
    <scope>NUCLEOTIDE SEQUENCE [LARGE SCALE GENOMIC DNA]</scope>
    <source>
        <strain evidence="6 7">MWH-Mo1</strain>
    </source>
</reference>
<dbReference type="EMBL" id="CP023994">
    <property type="protein sequence ID" value="AWR21547.1"/>
    <property type="molecule type" value="Genomic_DNA"/>
</dbReference>
<keyword evidence="4 5" id="KW-0472">Membrane</keyword>
<keyword evidence="2 5" id="KW-0812">Transmembrane</keyword>
<proteinExistence type="predicted"/>
<dbReference type="InterPro" id="IPR007318">
    <property type="entry name" value="Phopholipid_MeTrfase"/>
</dbReference>
<evidence type="ECO:0000256" key="3">
    <source>
        <dbReference type="ARBA" id="ARBA00022989"/>
    </source>
</evidence>
<dbReference type="GO" id="GO:0008168">
    <property type="term" value="F:methyltransferase activity"/>
    <property type="evidence" value="ECO:0007669"/>
    <property type="project" value="UniProtKB-KW"/>
</dbReference>
<keyword evidence="3 5" id="KW-1133">Transmembrane helix</keyword>
<dbReference type="AlphaFoldDB" id="A0A2Z3RXK3"/>
<keyword evidence="7" id="KW-1185">Reference proteome</keyword>
<evidence type="ECO:0000313" key="7">
    <source>
        <dbReference type="Proteomes" id="UP000246894"/>
    </source>
</evidence>
<dbReference type="Pfam" id="PF04191">
    <property type="entry name" value="PEMT"/>
    <property type="match status" value="1"/>
</dbReference>
<name>A0A2Z3RXK3_9MICO</name>